<keyword evidence="2" id="KW-1133">Transmembrane helix</keyword>
<feature type="transmembrane region" description="Helical" evidence="2">
    <location>
        <begin position="13"/>
        <end position="31"/>
    </location>
</feature>
<dbReference type="PANTHER" id="PTHR31192:SF4">
    <property type="entry name" value="SPERM-SPECIFIC FAMILY, CLASS Q"/>
    <property type="match status" value="1"/>
</dbReference>
<dbReference type="WBParaSite" id="PDA_v2.g13198.t1">
    <property type="protein sequence ID" value="PDA_v2.g13198.t1"/>
    <property type="gene ID" value="PDA_v2.g13198"/>
</dbReference>
<keyword evidence="2" id="KW-0812">Transmembrane</keyword>
<protein>
    <submittedName>
        <fullName evidence="4">Uncharacterized protein</fullName>
    </submittedName>
</protein>
<name>A0A914PEK6_9BILA</name>
<evidence type="ECO:0000313" key="4">
    <source>
        <dbReference type="WBParaSite" id="PDA_v2.g13198.t1"/>
    </source>
</evidence>
<accession>A0A914PEK6</accession>
<sequence length="234" mass="22976">MSQQFDEEQLLQLWTYALYAIVAAVVTVSVMQCKPRKKPDALPSTELPTKGLLNDDPDLKSDLLMANSDLKSDEPAAVAPSDQMGGGSSTMTAVGGAPIGSSTMPAVGDPVGGGGASTMTAIGNAPRGASTMTAVGAPMPGGGSSTMTAVGGAPVGSSTMTAVGDPVGGGGASTMTAIGNAPRGASTMTAVGAPMPGGGSSTITANNTNTITTITLKMAKSNNVVTAQQKLNEN</sequence>
<keyword evidence="2" id="KW-0472">Membrane</keyword>
<keyword evidence="3" id="KW-1185">Reference proteome</keyword>
<dbReference type="Proteomes" id="UP000887578">
    <property type="component" value="Unplaced"/>
</dbReference>
<evidence type="ECO:0000256" key="2">
    <source>
        <dbReference type="SAM" id="Phobius"/>
    </source>
</evidence>
<dbReference type="PANTHER" id="PTHR31192">
    <property type="entry name" value="SPERM-SPECIFIC FAMILY, CLASS Q"/>
    <property type="match status" value="1"/>
</dbReference>
<reference evidence="4" key="1">
    <citation type="submission" date="2022-11" db="UniProtKB">
        <authorList>
            <consortium name="WormBaseParasite"/>
        </authorList>
    </citation>
    <scope>IDENTIFICATION</scope>
</reference>
<feature type="region of interest" description="Disordered" evidence="1">
    <location>
        <begin position="34"/>
        <end position="112"/>
    </location>
</feature>
<dbReference type="AlphaFoldDB" id="A0A914PEK6"/>
<evidence type="ECO:0000256" key="1">
    <source>
        <dbReference type="SAM" id="MobiDB-lite"/>
    </source>
</evidence>
<organism evidence="3 4">
    <name type="scientific">Panagrolaimus davidi</name>
    <dbReference type="NCBI Taxonomy" id="227884"/>
    <lineage>
        <taxon>Eukaryota</taxon>
        <taxon>Metazoa</taxon>
        <taxon>Ecdysozoa</taxon>
        <taxon>Nematoda</taxon>
        <taxon>Chromadorea</taxon>
        <taxon>Rhabditida</taxon>
        <taxon>Tylenchina</taxon>
        <taxon>Panagrolaimomorpha</taxon>
        <taxon>Panagrolaimoidea</taxon>
        <taxon>Panagrolaimidae</taxon>
        <taxon>Panagrolaimus</taxon>
    </lineage>
</organism>
<proteinExistence type="predicted"/>
<evidence type="ECO:0000313" key="3">
    <source>
        <dbReference type="Proteomes" id="UP000887578"/>
    </source>
</evidence>